<dbReference type="EMBL" id="JABBWE010000008">
    <property type="protein sequence ID" value="KAG1800954.1"/>
    <property type="molecule type" value="Genomic_DNA"/>
</dbReference>
<comment type="caution">
    <text evidence="2">The sequence shown here is derived from an EMBL/GenBank/DDBJ whole genome shotgun (WGS) entry which is preliminary data.</text>
</comment>
<sequence>MLLLGGSAVVNVNAITGMNICATSFLILLGVCIYVALGGLCTTFLCDYSQAPMMLSIVATDTKTNETCIVVLKGLGTWKKIFLSLIEGEPYLLDVFFSRQAYRLNAFHMKYSTTYSCRPECILMLSGHQALPSYLKRPLNSFGYGRALRNQ</sequence>
<evidence type="ECO:0000256" key="1">
    <source>
        <dbReference type="SAM" id="Phobius"/>
    </source>
</evidence>
<dbReference type="GO" id="GO:0015204">
    <property type="term" value="F:urea transmembrane transporter activity"/>
    <property type="evidence" value="ECO:0007669"/>
    <property type="project" value="InterPro"/>
</dbReference>
<reference evidence="2" key="1">
    <citation type="journal article" date="2020" name="New Phytol.">
        <title>Comparative genomics reveals dynamic genome evolution in host specialist ectomycorrhizal fungi.</title>
        <authorList>
            <person name="Lofgren L.A."/>
            <person name="Nguyen N.H."/>
            <person name="Vilgalys R."/>
            <person name="Ruytinx J."/>
            <person name="Liao H.L."/>
            <person name="Branco S."/>
            <person name="Kuo A."/>
            <person name="LaButti K."/>
            <person name="Lipzen A."/>
            <person name="Andreopoulos W."/>
            <person name="Pangilinan J."/>
            <person name="Riley R."/>
            <person name="Hundley H."/>
            <person name="Na H."/>
            <person name="Barry K."/>
            <person name="Grigoriev I.V."/>
            <person name="Stajich J.E."/>
            <person name="Kennedy P.G."/>
        </authorList>
    </citation>
    <scope>NUCLEOTIDE SEQUENCE</scope>
    <source>
        <strain evidence="2">S12</strain>
    </source>
</reference>
<dbReference type="PANTHER" id="PTHR46154:SF2">
    <property type="entry name" value="SOLUTE SYMPORTER FAMILY TRANSPORTER (AFU_ORTHOLOGUE AFUA_6G03200)"/>
    <property type="match status" value="1"/>
</dbReference>
<keyword evidence="3" id="KW-1185">Reference proteome</keyword>
<keyword evidence="1" id="KW-1133">Transmembrane helix</keyword>
<evidence type="ECO:0000313" key="2">
    <source>
        <dbReference type="EMBL" id="KAG1800954.1"/>
    </source>
</evidence>
<dbReference type="GO" id="GO:0005886">
    <property type="term" value="C:plasma membrane"/>
    <property type="evidence" value="ECO:0007669"/>
    <property type="project" value="TreeGrafter"/>
</dbReference>
<proteinExistence type="predicted"/>
<keyword evidence="1" id="KW-0472">Membrane</keyword>
<accession>A0A9P7DQZ1</accession>
<dbReference type="AlphaFoldDB" id="A0A9P7DQZ1"/>
<name>A0A9P7DQZ1_9AGAM</name>
<dbReference type="OrthoDB" id="2690973at2759"/>
<dbReference type="Gene3D" id="1.20.1730.10">
    <property type="entry name" value="Sodium/glucose cotransporter"/>
    <property type="match status" value="1"/>
</dbReference>
<dbReference type="PANTHER" id="PTHR46154">
    <property type="match status" value="1"/>
</dbReference>
<dbReference type="InterPro" id="IPR031155">
    <property type="entry name" value="DUR"/>
</dbReference>
<organism evidence="2 3">
    <name type="scientific">Suillus plorans</name>
    <dbReference type="NCBI Taxonomy" id="116603"/>
    <lineage>
        <taxon>Eukaryota</taxon>
        <taxon>Fungi</taxon>
        <taxon>Dikarya</taxon>
        <taxon>Basidiomycota</taxon>
        <taxon>Agaricomycotina</taxon>
        <taxon>Agaricomycetes</taxon>
        <taxon>Agaricomycetidae</taxon>
        <taxon>Boletales</taxon>
        <taxon>Suillineae</taxon>
        <taxon>Suillaceae</taxon>
        <taxon>Suillus</taxon>
    </lineage>
</organism>
<dbReference type="RefSeq" id="XP_041164696.1">
    <property type="nucleotide sequence ID" value="XM_041302091.1"/>
</dbReference>
<protein>
    <submittedName>
        <fullName evidence="2">Uncharacterized protein</fullName>
    </submittedName>
</protein>
<keyword evidence="1" id="KW-0812">Transmembrane</keyword>
<gene>
    <name evidence="2" type="ORF">HD556DRAFT_1341035</name>
</gene>
<dbReference type="Proteomes" id="UP000719766">
    <property type="component" value="Unassembled WGS sequence"/>
</dbReference>
<dbReference type="GeneID" id="64595855"/>
<dbReference type="InterPro" id="IPR038377">
    <property type="entry name" value="Na/Glc_symporter_sf"/>
</dbReference>
<feature type="transmembrane region" description="Helical" evidence="1">
    <location>
        <begin position="24"/>
        <end position="46"/>
    </location>
</feature>
<evidence type="ECO:0000313" key="3">
    <source>
        <dbReference type="Proteomes" id="UP000719766"/>
    </source>
</evidence>